<keyword evidence="4 9" id="KW-0812">Transmembrane</keyword>
<accession>A0ABN9BJR8</accession>
<dbReference type="Pfam" id="PF06979">
    <property type="entry name" value="TMEM70"/>
    <property type="match status" value="1"/>
</dbReference>
<evidence type="ECO:0000256" key="4">
    <source>
        <dbReference type="ARBA" id="ARBA00022692"/>
    </source>
</evidence>
<keyword evidence="6 9" id="KW-1133">Transmembrane helix</keyword>
<keyword evidence="5" id="KW-0999">Mitochondrion inner membrane</keyword>
<evidence type="ECO:0000313" key="11">
    <source>
        <dbReference type="Proteomes" id="UP001162483"/>
    </source>
</evidence>
<keyword evidence="11" id="KW-1185">Reference proteome</keyword>
<dbReference type="PANTHER" id="PTHR13603">
    <property type="entry name" value="TRANSMEMBRANE PROTEIN 186"/>
    <property type="match status" value="1"/>
</dbReference>
<sequence length="234" mass="27335">MALLYGFSMRFRPINQQILLWTWRSRLHRSASLIGCRETPQAIHGNVFSHLSVKVRHPQVQSQNTFCSSASDTTTDEKKFHVIYKFPGIRMCKAVSRLKILQTMLTFTALPPVYYYYLQGQVSELVFYYFTGLTVFAGVMLYSITYYLQRIIGMIYVNQEATTLKISHLTFWGKRKDIFLPVEDVKVLSETGDIKGEVFLQIRRYSSPDVLYITKHYGQVMDKEKFQFIFGEIK</sequence>
<evidence type="ECO:0000313" key="10">
    <source>
        <dbReference type="EMBL" id="CAI9547755.1"/>
    </source>
</evidence>
<evidence type="ECO:0000256" key="8">
    <source>
        <dbReference type="ARBA" id="ARBA00023136"/>
    </source>
</evidence>
<name>A0ABN9BJR8_9NEOB</name>
<dbReference type="PANTHER" id="PTHR13603:SF1">
    <property type="entry name" value="TRANSMEMBRANE PROTEIN 186"/>
    <property type="match status" value="1"/>
</dbReference>
<comment type="similarity">
    <text evidence="2">Belongs to the TMEM186 family.</text>
</comment>
<evidence type="ECO:0000256" key="9">
    <source>
        <dbReference type="SAM" id="Phobius"/>
    </source>
</evidence>
<evidence type="ECO:0000256" key="3">
    <source>
        <dbReference type="ARBA" id="ARBA00014604"/>
    </source>
</evidence>
<dbReference type="InterPro" id="IPR045325">
    <property type="entry name" value="TMEM70/TMEM186/TMEM223"/>
</dbReference>
<evidence type="ECO:0000256" key="6">
    <source>
        <dbReference type="ARBA" id="ARBA00022989"/>
    </source>
</evidence>
<keyword evidence="8 9" id="KW-0472">Membrane</keyword>
<evidence type="ECO:0000256" key="1">
    <source>
        <dbReference type="ARBA" id="ARBA00004448"/>
    </source>
</evidence>
<comment type="subcellular location">
    <subcellularLocation>
        <location evidence="1">Mitochondrion inner membrane</location>
        <topology evidence="1">Multi-pass membrane protein</topology>
    </subcellularLocation>
</comment>
<feature type="transmembrane region" description="Helical" evidence="9">
    <location>
        <begin position="100"/>
        <end position="119"/>
    </location>
</feature>
<dbReference type="Proteomes" id="UP001162483">
    <property type="component" value="Unassembled WGS sequence"/>
</dbReference>
<dbReference type="InterPro" id="IPR026571">
    <property type="entry name" value="Tmem186"/>
</dbReference>
<keyword evidence="7" id="KW-0496">Mitochondrion</keyword>
<feature type="transmembrane region" description="Helical" evidence="9">
    <location>
        <begin position="125"/>
        <end position="148"/>
    </location>
</feature>
<gene>
    <name evidence="10" type="ORF">SPARVUS_LOCUS3039571</name>
</gene>
<proteinExistence type="inferred from homology"/>
<reference evidence="10" key="1">
    <citation type="submission" date="2023-05" db="EMBL/GenBank/DDBJ databases">
        <authorList>
            <person name="Stuckert A."/>
        </authorList>
    </citation>
    <scope>NUCLEOTIDE SEQUENCE</scope>
</reference>
<evidence type="ECO:0000256" key="7">
    <source>
        <dbReference type="ARBA" id="ARBA00023128"/>
    </source>
</evidence>
<organism evidence="10 11">
    <name type="scientific">Staurois parvus</name>
    <dbReference type="NCBI Taxonomy" id="386267"/>
    <lineage>
        <taxon>Eukaryota</taxon>
        <taxon>Metazoa</taxon>
        <taxon>Chordata</taxon>
        <taxon>Craniata</taxon>
        <taxon>Vertebrata</taxon>
        <taxon>Euteleostomi</taxon>
        <taxon>Amphibia</taxon>
        <taxon>Batrachia</taxon>
        <taxon>Anura</taxon>
        <taxon>Neobatrachia</taxon>
        <taxon>Ranoidea</taxon>
        <taxon>Ranidae</taxon>
        <taxon>Staurois</taxon>
    </lineage>
</organism>
<comment type="caution">
    <text evidence="10">The sequence shown here is derived from an EMBL/GenBank/DDBJ whole genome shotgun (WGS) entry which is preliminary data.</text>
</comment>
<dbReference type="EMBL" id="CATNWA010004398">
    <property type="protein sequence ID" value="CAI9547755.1"/>
    <property type="molecule type" value="Genomic_DNA"/>
</dbReference>
<protein>
    <recommendedName>
        <fullName evidence="3">Transmembrane protein 186</fullName>
    </recommendedName>
</protein>
<evidence type="ECO:0000256" key="5">
    <source>
        <dbReference type="ARBA" id="ARBA00022792"/>
    </source>
</evidence>
<evidence type="ECO:0000256" key="2">
    <source>
        <dbReference type="ARBA" id="ARBA00007020"/>
    </source>
</evidence>